<keyword evidence="1" id="KW-0175">Coiled coil</keyword>
<dbReference type="Proteomes" id="UP000516437">
    <property type="component" value="Chromosome 2"/>
</dbReference>
<dbReference type="PANTHER" id="PTHR33499:SF11">
    <property type="entry name" value="NO APICAL MERISTEM-ASSOCIATED C-TERMINAL DOMAIN-CONTAINING PROTEIN"/>
    <property type="match status" value="1"/>
</dbReference>
<feature type="region of interest" description="Disordered" evidence="2">
    <location>
        <begin position="417"/>
        <end position="441"/>
    </location>
</feature>
<dbReference type="AlphaFoldDB" id="A0A6A1WER0"/>
<proteinExistence type="predicted"/>
<dbReference type="InterPro" id="IPR004252">
    <property type="entry name" value="Probable_transposase_24"/>
</dbReference>
<feature type="coiled-coil region" evidence="1">
    <location>
        <begin position="370"/>
        <end position="404"/>
    </location>
</feature>
<keyword evidence="4" id="KW-1185">Reference proteome</keyword>
<feature type="compositionally biased region" description="Basic and acidic residues" evidence="2">
    <location>
        <begin position="104"/>
        <end position="128"/>
    </location>
</feature>
<organism evidence="3 4">
    <name type="scientific">Morella rubra</name>
    <name type="common">Chinese bayberry</name>
    <dbReference type="NCBI Taxonomy" id="262757"/>
    <lineage>
        <taxon>Eukaryota</taxon>
        <taxon>Viridiplantae</taxon>
        <taxon>Streptophyta</taxon>
        <taxon>Embryophyta</taxon>
        <taxon>Tracheophyta</taxon>
        <taxon>Spermatophyta</taxon>
        <taxon>Magnoliopsida</taxon>
        <taxon>eudicotyledons</taxon>
        <taxon>Gunneridae</taxon>
        <taxon>Pentapetalae</taxon>
        <taxon>rosids</taxon>
        <taxon>fabids</taxon>
        <taxon>Fagales</taxon>
        <taxon>Myricaceae</taxon>
        <taxon>Morella</taxon>
    </lineage>
</organism>
<evidence type="ECO:0000313" key="4">
    <source>
        <dbReference type="Proteomes" id="UP000516437"/>
    </source>
</evidence>
<name>A0A6A1WER0_9ROSI</name>
<evidence type="ECO:0000256" key="2">
    <source>
        <dbReference type="SAM" id="MobiDB-lite"/>
    </source>
</evidence>
<dbReference type="OrthoDB" id="1741773at2759"/>
<reference evidence="3 4" key="1">
    <citation type="journal article" date="2019" name="Plant Biotechnol. J.">
        <title>The red bayberry genome and genetic basis of sex determination.</title>
        <authorList>
            <person name="Jia H.M."/>
            <person name="Jia H.J."/>
            <person name="Cai Q.L."/>
            <person name="Wang Y."/>
            <person name="Zhao H.B."/>
            <person name="Yang W.F."/>
            <person name="Wang G.Y."/>
            <person name="Li Y.H."/>
            <person name="Zhan D.L."/>
            <person name="Shen Y.T."/>
            <person name="Niu Q.F."/>
            <person name="Chang L."/>
            <person name="Qiu J."/>
            <person name="Zhao L."/>
            <person name="Xie H.B."/>
            <person name="Fu W.Y."/>
            <person name="Jin J."/>
            <person name="Li X.W."/>
            <person name="Jiao Y."/>
            <person name="Zhou C.C."/>
            <person name="Tu T."/>
            <person name="Chai C.Y."/>
            <person name="Gao J.L."/>
            <person name="Fan L.J."/>
            <person name="van de Weg E."/>
            <person name="Wang J.Y."/>
            <person name="Gao Z.S."/>
        </authorList>
    </citation>
    <scope>NUCLEOTIDE SEQUENCE [LARGE SCALE GENOMIC DNA]</scope>
    <source>
        <tissue evidence="3">Leaves</tissue>
    </source>
</reference>
<gene>
    <name evidence="3" type="ORF">CJ030_MR2G018638</name>
</gene>
<feature type="region of interest" description="Disordered" evidence="2">
    <location>
        <begin position="85"/>
        <end position="137"/>
    </location>
</feature>
<accession>A0A6A1WER0</accession>
<comment type="caution">
    <text evidence="3">The sequence shown here is derived from an EMBL/GenBank/DDBJ whole genome shotgun (WGS) entry which is preliminary data.</text>
</comment>
<dbReference type="EMBL" id="RXIC02000020">
    <property type="protein sequence ID" value="KAB1222856.1"/>
    <property type="molecule type" value="Genomic_DNA"/>
</dbReference>
<evidence type="ECO:0000313" key="3">
    <source>
        <dbReference type="EMBL" id="KAB1222856.1"/>
    </source>
</evidence>
<protein>
    <submittedName>
        <fullName evidence="3">Uncharacterized protein</fullName>
    </submittedName>
</protein>
<evidence type="ECO:0000256" key="1">
    <source>
        <dbReference type="SAM" id="Coils"/>
    </source>
</evidence>
<sequence>MAPFGKKKKGNVAEFWLGPSKNANINMYGNQSTVSPSLNTNVRVFAGKDGLPPNDPVPGKNKRKYMLIDEEDLEIPTFNLMSSSQNTVQTDDDETQAPNIDDTEIARLKTRLERNNESPKRRGLESPKRRGRGPAKGIEFDKMRKFGRIPLVVIDNAKGVSCDNTHLFTERCTYLVRHFADISCKGWCHLPKEDKEELYSRVLGDFVLDWDRYEDQETIKLQLQEAFRQYRYKLHCFYNSFNDSKVARENPPDDVDIEAWYKLCDRWEDDDYKTLCKKNADNRTKLRVNHTAGLKSLHQLRVEKRSEDITAIDFYKRSQVRKDRSWICLEAEQLYLKMIELQKERDPKKKDEGIANDILTEVLGRKSGYVEKYKSEVECYKSAYEAATTKVKQLLEQCKEYASKWEGHDRKIEFLYEQIPGRREENEGNQESGRNNDNGQP</sequence>
<dbReference type="Pfam" id="PF03004">
    <property type="entry name" value="Transposase_24"/>
    <property type="match status" value="1"/>
</dbReference>
<feature type="compositionally biased region" description="Polar residues" evidence="2">
    <location>
        <begin position="429"/>
        <end position="441"/>
    </location>
</feature>
<feature type="compositionally biased region" description="Basic and acidic residues" evidence="2">
    <location>
        <begin position="417"/>
        <end position="426"/>
    </location>
</feature>
<dbReference type="PANTHER" id="PTHR33499">
    <property type="entry name" value="OS12G0282400 PROTEIN-RELATED"/>
    <property type="match status" value="1"/>
</dbReference>